<evidence type="ECO:0000256" key="3">
    <source>
        <dbReference type="PROSITE-ProRule" id="PRU00169"/>
    </source>
</evidence>
<dbReference type="EMBL" id="JBHSLC010000014">
    <property type="protein sequence ID" value="MFC5355476.1"/>
    <property type="molecule type" value="Genomic_DNA"/>
</dbReference>
<dbReference type="PROSITE" id="PS50110">
    <property type="entry name" value="RESPONSE_REGULATORY"/>
    <property type="match status" value="1"/>
</dbReference>
<dbReference type="Proteomes" id="UP001596166">
    <property type="component" value="Unassembled WGS sequence"/>
</dbReference>
<dbReference type="SUPFAM" id="SSF52172">
    <property type="entry name" value="CheY-like"/>
    <property type="match status" value="1"/>
</dbReference>
<evidence type="ECO:0000313" key="7">
    <source>
        <dbReference type="Proteomes" id="UP001596166"/>
    </source>
</evidence>
<keyword evidence="2" id="KW-0238">DNA-binding</keyword>
<keyword evidence="7" id="KW-1185">Reference proteome</keyword>
<dbReference type="Gene3D" id="3.40.50.2300">
    <property type="match status" value="1"/>
</dbReference>
<protein>
    <submittedName>
        <fullName evidence="6">LuxR C-terminal-related transcriptional regulator</fullName>
    </submittedName>
</protein>
<evidence type="ECO:0000313" key="6">
    <source>
        <dbReference type="EMBL" id="MFC5355476.1"/>
    </source>
</evidence>
<dbReference type="InterPro" id="IPR051015">
    <property type="entry name" value="EvgA-like"/>
</dbReference>
<feature type="modified residue" description="4-aspartylphosphate" evidence="3">
    <location>
        <position position="69"/>
    </location>
</feature>
<dbReference type="CDD" id="cd17535">
    <property type="entry name" value="REC_NarL-like"/>
    <property type="match status" value="1"/>
</dbReference>
<evidence type="ECO:0000259" key="4">
    <source>
        <dbReference type="PROSITE" id="PS50043"/>
    </source>
</evidence>
<evidence type="ECO:0000259" key="5">
    <source>
        <dbReference type="PROSITE" id="PS50110"/>
    </source>
</evidence>
<dbReference type="InterPro" id="IPR011006">
    <property type="entry name" value="CheY-like_superfamily"/>
</dbReference>
<dbReference type="Pfam" id="PF00196">
    <property type="entry name" value="GerE"/>
    <property type="match status" value="1"/>
</dbReference>
<dbReference type="SUPFAM" id="SSF46894">
    <property type="entry name" value="C-terminal effector domain of the bipartite response regulators"/>
    <property type="match status" value="1"/>
</dbReference>
<dbReference type="InterPro" id="IPR016032">
    <property type="entry name" value="Sig_transdc_resp-reg_C-effctor"/>
</dbReference>
<dbReference type="InterPro" id="IPR000792">
    <property type="entry name" value="Tscrpt_reg_LuxR_C"/>
</dbReference>
<feature type="domain" description="Response regulatory" evidence="5">
    <location>
        <begin position="17"/>
        <end position="133"/>
    </location>
</feature>
<keyword evidence="1 3" id="KW-0597">Phosphoprotein</keyword>
<reference evidence="7" key="1">
    <citation type="journal article" date="2019" name="Int. J. Syst. Evol. Microbiol.">
        <title>The Global Catalogue of Microorganisms (GCM) 10K type strain sequencing project: providing services to taxonomists for standard genome sequencing and annotation.</title>
        <authorList>
            <consortium name="The Broad Institute Genomics Platform"/>
            <consortium name="The Broad Institute Genome Sequencing Center for Infectious Disease"/>
            <person name="Wu L."/>
            <person name="Ma J."/>
        </authorList>
    </citation>
    <scope>NUCLEOTIDE SEQUENCE [LARGE SCALE GENOMIC DNA]</scope>
    <source>
        <strain evidence="7">CCUG 58760</strain>
    </source>
</reference>
<name>A0ABW0G4K8_9PROT</name>
<comment type="caution">
    <text evidence="6">The sequence shown here is derived from an EMBL/GenBank/DDBJ whole genome shotgun (WGS) entry which is preliminary data.</text>
</comment>
<dbReference type="RefSeq" id="WP_376995109.1">
    <property type="nucleotide sequence ID" value="NZ_JBHSLC010000014.1"/>
</dbReference>
<dbReference type="SMART" id="SM00421">
    <property type="entry name" value="HTH_LUXR"/>
    <property type="match status" value="1"/>
</dbReference>
<accession>A0ABW0G4K8</accession>
<sequence length="238" mass="25609">MLISITFESDWTMQSVSIFLIDANKLFREGMKALFSEGEFRITKEAASFSDVPPPGMMEGDTPELIMMDPASANGTVQAVTVLREQYPSARLVLLASHLDAQEMANAIQAGADAFLMKDISPAALAQSLRLVMIGEKVFPTHLAALLITGKAGANTSANGPTAAKGLSQRETQILERLLQGDSNKMIANHLNITEATVKVHLKSLLRKINASNRTQAAIWALENGFGGKVEKPMEAVA</sequence>
<dbReference type="PANTHER" id="PTHR45566:SF2">
    <property type="entry name" value="NARL SUBFAMILY"/>
    <property type="match status" value="1"/>
</dbReference>
<dbReference type="Pfam" id="PF00072">
    <property type="entry name" value="Response_reg"/>
    <property type="match status" value="1"/>
</dbReference>
<evidence type="ECO:0000256" key="2">
    <source>
        <dbReference type="ARBA" id="ARBA00023125"/>
    </source>
</evidence>
<evidence type="ECO:0000256" key="1">
    <source>
        <dbReference type="ARBA" id="ARBA00022553"/>
    </source>
</evidence>
<dbReference type="InterPro" id="IPR058245">
    <property type="entry name" value="NreC/VraR/RcsB-like_REC"/>
</dbReference>
<dbReference type="PANTHER" id="PTHR45566">
    <property type="entry name" value="HTH-TYPE TRANSCRIPTIONAL REGULATOR YHJB-RELATED"/>
    <property type="match status" value="1"/>
</dbReference>
<dbReference type="PRINTS" id="PR00038">
    <property type="entry name" value="HTHLUXR"/>
</dbReference>
<dbReference type="PROSITE" id="PS00622">
    <property type="entry name" value="HTH_LUXR_1"/>
    <property type="match status" value="1"/>
</dbReference>
<dbReference type="PROSITE" id="PS50043">
    <property type="entry name" value="HTH_LUXR_2"/>
    <property type="match status" value="1"/>
</dbReference>
<dbReference type="InterPro" id="IPR001789">
    <property type="entry name" value="Sig_transdc_resp-reg_receiver"/>
</dbReference>
<dbReference type="CDD" id="cd06170">
    <property type="entry name" value="LuxR_C_like"/>
    <property type="match status" value="1"/>
</dbReference>
<proteinExistence type="predicted"/>
<gene>
    <name evidence="6" type="ORF">ACFPMG_10705</name>
</gene>
<feature type="domain" description="HTH luxR-type" evidence="4">
    <location>
        <begin position="160"/>
        <end position="225"/>
    </location>
</feature>
<organism evidence="6 7">
    <name type="scientific">Azospirillum himalayense</name>
    <dbReference type="NCBI Taxonomy" id="654847"/>
    <lineage>
        <taxon>Bacteria</taxon>
        <taxon>Pseudomonadati</taxon>
        <taxon>Pseudomonadota</taxon>
        <taxon>Alphaproteobacteria</taxon>
        <taxon>Rhodospirillales</taxon>
        <taxon>Azospirillaceae</taxon>
        <taxon>Azospirillum</taxon>
    </lineage>
</organism>